<proteinExistence type="predicted"/>
<comment type="caution">
    <text evidence="3">The sequence shown here is derived from an EMBL/GenBank/DDBJ whole genome shotgun (WGS) entry which is preliminary data.</text>
</comment>
<reference evidence="3" key="1">
    <citation type="submission" date="2021-06" db="EMBL/GenBank/DDBJ databases">
        <authorList>
            <person name="Hodson N. C."/>
            <person name="Mongue J. A."/>
            <person name="Jaron S. K."/>
        </authorList>
    </citation>
    <scope>NUCLEOTIDE SEQUENCE</scope>
</reference>
<dbReference type="Proteomes" id="UP000708208">
    <property type="component" value="Unassembled WGS sequence"/>
</dbReference>
<keyword evidence="4" id="KW-1185">Reference proteome</keyword>
<dbReference type="EMBL" id="CAJVCH010571051">
    <property type="protein sequence ID" value="CAG7836486.1"/>
    <property type="molecule type" value="Genomic_DNA"/>
</dbReference>
<feature type="compositionally biased region" description="Polar residues" evidence="1">
    <location>
        <begin position="114"/>
        <end position="126"/>
    </location>
</feature>
<organism evidence="3 4">
    <name type="scientific">Allacma fusca</name>
    <dbReference type="NCBI Taxonomy" id="39272"/>
    <lineage>
        <taxon>Eukaryota</taxon>
        <taxon>Metazoa</taxon>
        <taxon>Ecdysozoa</taxon>
        <taxon>Arthropoda</taxon>
        <taxon>Hexapoda</taxon>
        <taxon>Collembola</taxon>
        <taxon>Symphypleona</taxon>
        <taxon>Sminthuridae</taxon>
        <taxon>Allacma</taxon>
    </lineage>
</organism>
<feature type="region of interest" description="Disordered" evidence="1">
    <location>
        <begin position="186"/>
        <end position="223"/>
    </location>
</feature>
<feature type="compositionally biased region" description="Basic and acidic residues" evidence="1">
    <location>
        <begin position="145"/>
        <end position="161"/>
    </location>
</feature>
<evidence type="ECO:0000313" key="4">
    <source>
        <dbReference type="Proteomes" id="UP000708208"/>
    </source>
</evidence>
<dbReference type="Pfam" id="PF08911">
    <property type="entry name" value="NUP50"/>
    <property type="match status" value="1"/>
</dbReference>
<feature type="compositionally biased region" description="Acidic residues" evidence="1">
    <location>
        <begin position="212"/>
        <end position="223"/>
    </location>
</feature>
<gene>
    <name evidence="3" type="ORF">AFUS01_LOCUS45725</name>
</gene>
<dbReference type="AlphaFoldDB" id="A0A8J2LRN8"/>
<feature type="domain" description="Nuclear pore complex NUP2/50/61" evidence="2">
    <location>
        <begin position="14"/>
        <end position="64"/>
    </location>
</feature>
<protein>
    <recommendedName>
        <fullName evidence="2">Nuclear pore complex NUP2/50/61 domain-containing protein</fullName>
    </recommendedName>
</protein>
<evidence type="ECO:0000313" key="3">
    <source>
        <dbReference type="EMBL" id="CAG7836486.1"/>
    </source>
</evidence>
<name>A0A8J2LRN8_9HEXA</name>
<feature type="region of interest" description="Disordered" evidence="1">
    <location>
        <begin position="108"/>
        <end position="161"/>
    </location>
</feature>
<evidence type="ECO:0000259" key="2">
    <source>
        <dbReference type="Pfam" id="PF08911"/>
    </source>
</evidence>
<evidence type="ECO:0000256" key="1">
    <source>
        <dbReference type="SAM" id="MobiDB-lite"/>
    </source>
</evidence>
<feature type="non-terminal residue" evidence="3">
    <location>
        <position position="223"/>
    </location>
</feature>
<sequence length="223" mass="24322">LITSDYFISRKVTWLENDKRQAGQWKPAEETVLKNRPKLKARRSLANSSDSAEKPSLFGSFSFNLSGSGGGGLNLTPPTASPFGGLNFGVKSSDKTNGTSKVEKVVPVPRVESTGPSAGTTGSPVSMSKDLPKSDNTKSMSMSKDLPKSDNTKSSTNKDLRLEEITAAKLRLLQEKDRIEKELKNLELEESQLKDVQSNNSVSLVPDKSNTEEPELPPEEPWN</sequence>
<dbReference type="InterPro" id="IPR015007">
    <property type="entry name" value="NUP2/50/61"/>
</dbReference>
<dbReference type="GO" id="GO:0005643">
    <property type="term" value="C:nuclear pore"/>
    <property type="evidence" value="ECO:0007669"/>
    <property type="project" value="InterPro"/>
</dbReference>
<accession>A0A8J2LRN8</accession>